<keyword evidence="5 8" id="KW-0812">Transmembrane</keyword>
<dbReference type="EMBL" id="CP002347">
    <property type="protein sequence ID" value="ADR18200.1"/>
    <property type="molecule type" value="Genomic_DNA"/>
</dbReference>
<evidence type="ECO:0000256" key="3">
    <source>
        <dbReference type="ARBA" id="ARBA00022448"/>
    </source>
</evidence>
<feature type="transmembrane region" description="Helical" evidence="8">
    <location>
        <begin position="224"/>
        <end position="247"/>
    </location>
</feature>
<keyword evidence="3" id="KW-0813">Transport</keyword>
<evidence type="ECO:0000256" key="6">
    <source>
        <dbReference type="ARBA" id="ARBA00022989"/>
    </source>
</evidence>
<feature type="transmembrane region" description="Helical" evidence="8">
    <location>
        <begin position="129"/>
        <end position="149"/>
    </location>
</feature>
<dbReference type="eggNOG" id="COG0679">
    <property type="taxonomic scope" value="Bacteria"/>
</dbReference>
<dbReference type="InterPro" id="IPR004776">
    <property type="entry name" value="Mem_transp_PIN-like"/>
</dbReference>
<feature type="transmembrane region" description="Helical" evidence="8">
    <location>
        <begin position="199"/>
        <end position="217"/>
    </location>
</feature>
<dbReference type="PANTHER" id="PTHR36838:SF1">
    <property type="entry name" value="SLR1864 PROTEIN"/>
    <property type="match status" value="1"/>
</dbReference>
<organism evidence="9 10">
    <name type="scientific">Calditerrivibrio nitroreducens (strain DSM 19672 / NBRC 101217 / Yu37-1)</name>
    <dbReference type="NCBI Taxonomy" id="768670"/>
    <lineage>
        <taxon>Bacteria</taxon>
        <taxon>Pseudomonadati</taxon>
        <taxon>Deferribacterota</taxon>
        <taxon>Deferribacteres</taxon>
        <taxon>Deferribacterales</taxon>
        <taxon>Calditerrivibrionaceae</taxon>
    </lineage>
</organism>
<evidence type="ECO:0000256" key="8">
    <source>
        <dbReference type="SAM" id="Phobius"/>
    </source>
</evidence>
<keyword evidence="7 8" id="KW-0472">Membrane</keyword>
<reference evidence="9 10" key="2">
    <citation type="journal article" date="2011" name="Stand. Genomic Sci.">
        <title>Complete genome sequence of Calditerrivibrio nitroreducens type strain (Yu37-1).</title>
        <authorList>
            <person name="Pitluck S."/>
            <person name="Sikorski J."/>
            <person name="Zeytun A."/>
            <person name="Lapidus A."/>
            <person name="Nolan M."/>
            <person name="Lucas S."/>
            <person name="Hammon N."/>
            <person name="Deshpande S."/>
            <person name="Cheng J.F."/>
            <person name="Tapia R."/>
            <person name="Han C."/>
            <person name="Goodwin L."/>
            <person name="Liolios K."/>
            <person name="Pagani I."/>
            <person name="Ivanova N."/>
            <person name="Mavromatis K."/>
            <person name="Pati A."/>
            <person name="Chen A."/>
            <person name="Palaniappan K."/>
            <person name="Hauser L."/>
            <person name="Chang Y.J."/>
            <person name="Jeffries C.D."/>
            <person name="Detter J.C."/>
            <person name="Brambilla E."/>
            <person name="Djao O.D."/>
            <person name="Rohde M."/>
            <person name="Spring S."/>
            <person name="Goker M."/>
            <person name="Woyke T."/>
            <person name="Bristow J."/>
            <person name="Eisen J.A."/>
            <person name="Markowitz V."/>
            <person name="Hugenholtz P."/>
            <person name="Kyrpides N.C."/>
            <person name="Klenk H.P."/>
            <person name="Land M."/>
        </authorList>
    </citation>
    <scope>NUCLEOTIDE SEQUENCE [LARGE SCALE GENOMIC DNA]</scope>
    <source>
        <strain evidence="10">DSM 19672 / NBRC 101217 / Yu37-1</strain>
    </source>
</reference>
<evidence type="ECO:0000313" key="10">
    <source>
        <dbReference type="Proteomes" id="UP000007039"/>
    </source>
</evidence>
<evidence type="ECO:0000256" key="2">
    <source>
        <dbReference type="ARBA" id="ARBA00010145"/>
    </source>
</evidence>
<keyword evidence="6 8" id="KW-1133">Transmembrane helix</keyword>
<feature type="transmembrane region" description="Helical" evidence="8">
    <location>
        <begin position="66"/>
        <end position="89"/>
    </location>
</feature>
<dbReference type="InterPro" id="IPR038770">
    <property type="entry name" value="Na+/solute_symporter_sf"/>
</dbReference>
<evidence type="ECO:0000256" key="5">
    <source>
        <dbReference type="ARBA" id="ARBA00022692"/>
    </source>
</evidence>
<feature type="transmembrane region" description="Helical" evidence="8">
    <location>
        <begin position="161"/>
        <end position="179"/>
    </location>
</feature>
<feature type="transmembrane region" description="Helical" evidence="8">
    <location>
        <begin position="6"/>
        <end position="30"/>
    </location>
</feature>
<dbReference type="Proteomes" id="UP000007039">
    <property type="component" value="Chromosome"/>
</dbReference>
<evidence type="ECO:0000256" key="4">
    <source>
        <dbReference type="ARBA" id="ARBA00022475"/>
    </source>
</evidence>
<keyword evidence="4" id="KW-1003">Cell membrane</keyword>
<accession>E4TJN8</accession>
<dbReference type="HOGENOM" id="CLU_056175_4_2_0"/>
<name>E4TJN8_CALNY</name>
<dbReference type="GO" id="GO:0055085">
    <property type="term" value="P:transmembrane transport"/>
    <property type="evidence" value="ECO:0007669"/>
    <property type="project" value="InterPro"/>
</dbReference>
<sequence length="314" mass="35048" precursor="true">MEKFYYTITLASYIGFKIVPLYINLFLGFISSRFLNVKRDTIAAILIYIIGPVVFFTASYRVKFDISMVAIPMIVLFIGGILSFGTYFLGKKVFKDNTLNILAFSAGTGNTGYFGIPLAFMLFDERLANVYVFSVLGSLLYESTIGFFIIAKGSYSVKDSLIRVLKLPAIYAMVLGLSFNFLKIKLSVDILNYLDYFKGAYAVLGMMMIGMSLHGLNRMLIDKIFISVALIIKFILFPLVILAVIYIDKLFFQFFNSDFYKVLFLFGVPPMAGNVVAIATLLKSNPEKAAIAVIISTIVSIFTIPVMVAYLMPA</sequence>
<evidence type="ECO:0000256" key="1">
    <source>
        <dbReference type="ARBA" id="ARBA00004651"/>
    </source>
</evidence>
<gene>
    <name evidence="9" type="ordered locus">Calni_0287</name>
</gene>
<dbReference type="AlphaFoldDB" id="E4TJN8"/>
<dbReference type="Pfam" id="PF03547">
    <property type="entry name" value="Mem_trans"/>
    <property type="match status" value="1"/>
</dbReference>
<evidence type="ECO:0000313" key="9">
    <source>
        <dbReference type="EMBL" id="ADR18200.1"/>
    </source>
</evidence>
<comment type="similarity">
    <text evidence="2">Belongs to the auxin efflux carrier (TC 2.A.69) family.</text>
</comment>
<dbReference type="PANTHER" id="PTHR36838">
    <property type="entry name" value="AUXIN EFFLUX CARRIER FAMILY PROTEIN"/>
    <property type="match status" value="1"/>
</dbReference>
<feature type="transmembrane region" description="Helical" evidence="8">
    <location>
        <begin position="289"/>
        <end position="312"/>
    </location>
</feature>
<dbReference type="Gene3D" id="1.20.1530.20">
    <property type="match status" value="1"/>
</dbReference>
<evidence type="ECO:0000256" key="7">
    <source>
        <dbReference type="ARBA" id="ARBA00023136"/>
    </source>
</evidence>
<proteinExistence type="inferred from homology"/>
<dbReference type="STRING" id="768670.Calni_0287"/>
<comment type="subcellular location">
    <subcellularLocation>
        <location evidence="1">Cell membrane</location>
        <topology evidence="1">Multi-pass membrane protein</topology>
    </subcellularLocation>
</comment>
<keyword evidence="10" id="KW-1185">Reference proteome</keyword>
<reference key="1">
    <citation type="submission" date="2010-11" db="EMBL/GenBank/DDBJ databases">
        <title>The complete genome of chromosome of Calditerrivibrio nitroreducens DSM 19672.</title>
        <authorList>
            <consortium name="US DOE Joint Genome Institute (JGI-PGF)"/>
            <person name="Lucas S."/>
            <person name="Copeland A."/>
            <person name="Lapidus A."/>
            <person name="Bruce D."/>
            <person name="Goodwin L."/>
            <person name="Pitluck S."/>
            <person name="Kyrpides N."/>
            <person name="Mavromatis K."/>
            <person name="Ivanova N."/>
            <person name="Mikhailova N."/>
            <person name="Zeytun A."/>
            <person name="Brettin T."/>
            <person name="Detter J.C."/>
            <person name="Tapia R."/>
            <person name="Han C."/>
            <person name="Land M."/>
            <person name="Hauser L."/>
            <person name="Markowitz V."/>
            <person name="Cheng J.-F."/>
            <person name="Hugenholtz P."/>
            <person name="Woyke T."/>
            <person name="Wu D."/>
            <person name="Spring S."/>
            <person name="Schroeder M."/>
            <person name="Brambilla E."/>
            <person name="Klenk H.-P."/>
            <person name="Eisen J.A."/>
        </authorList>
    </citation>
    <scope>NUCLEOTIDE SEQUENCE [LARGE SCALE GENOMIC DNA]</scope>
    <source>
        <strain>DSM 19672</strain>
    </source>
</reference>
<feature type="transmembrane region" description="Helical" evidence="8">
    <location>
        <begin position="101"/>
        <end position="123"/>
    </location>
</feature>
<dbReference type="KEGG" id="cni:Calni_0287"/>
<feature type="transmembrane region" description="Helical" evidence="8">
    <location>
        <begin position="42"/>
        <end position="60"/>
    </location>
</feature>
<protein>
    <submittedName>
        <fullName evidence="9">Auxin Efflux Carrier</fullName>
    </submittedName>
</protein>
<dbReference type="GO" id="GO:0005886">
    <property type="term" value="C:plasma membrane"/>
    <property type="evidence" value="ECO:0007669"/>
    <property type="project" value="UniProtKB-SubCell"/>
</dbReference>
<feature type="transmembrane region" description="Helical" evidence="8">
    <location>
        <begin position="259"/>
        <end position="282"/>
    </location>
</feature>